<organism evidence="2 3">
    <name type="scientific">Artemisia annua</name>
    <name type="common">Sweet wormwood</name>
    <dbReference type="NCBI Taxonomy" id="35608"/>
    <lineage>
        <taxon>Eukaryota</taxon>
        <taxon>Viridiplantae</taxon>
        <taxon>Streptophyta</taxon>
        <taxon>Embryophyta</taxon>
        <taxon>Tracheophyta</taxon>
        <taxon>Spermatophyta</taxon>
        <taxon>Magnoliopsida</taxon>
        <taxon>eudicotyledons</taxon>
        <taxon>Gunneridae</taxon>
        <taxon>Pentapetalae</taxon>
        <taxon>asterids</taxon>
        <taxon>campanulids</taxon>
        <taxon>Asterales</taxon>
        <taxon>Asteraceae</taxon>
        <taxon>Asteroideae</taxon>
        <taxon>Anthemideae</taxon>
        <taxon>Artemisiinae</taxon>
        <taxon>Artemisia</taxon>
    </lineage>
</organism>
<dbReference type="EMBL" id="PKPP01011387">
    <property type="protein sequence ID" value="PWA44235.1"/>
    <property type="molecule type" value="Genomic_DNA"/>
</dbReference>
<evidence type="ECO:0000313" key="2">
    <source>
        <dbReference type="EMBL" id="PWA44235.1"/>
    </source>
</evidence>
<gene>
    <name evidence="2" type="ORF">CTI12_AA531040</name>
</gene>
<sequence length="153" mass="16715">MEQPDISNASSDLTKEEKDLENTGSDFLVSKQLLGDLDFENGFGSKDVTSRCYKPVEELWLVESSDIFHVDRQAHYSISLTSEDNISDDLILNTRDFQYDTVQHRNMADGQRASMSTGAEGRVHGGSLIALLAAGSESNDGSSNRGNVVAMPP</sequence>
<feature type="compositionally biased region" description="Polar residues" evidence="1">
    <location>
        <begin position="1"/>
        <end position="12"/>
    </location>
</feature>
<protein>
    <submittedName>
        <fullName evidence="2">Nucleic acid-binding, OB-fold</fullName>
    </submittedName>
</protein>
<keyword evidence="3" id="KW-1185">Reference proteome</keyword>
<evidence type="ECO:0000313" key="3">
    <source>
        <dbReference type="Proteomes" id="UP000245207"/>
    </source>
</evidence>
<comment type="caution">
    <text evidence="2">The sequence shown here is derived from an EMBL/GenBank/DDBJ whole genome shotgun (WGS) entry which is preliminary data.</text>
</comment>
<accession>A0A2U1L5F4</accession>
<dbReference type="Proteomes" id="UP000245207">
    <property type="component" value="Unassembled WGS sequence"/>
</dbReference>
<evidence type="ECO:0000256" key="1">
    <source>
        <dbReference type="SAM" id="MobiDB-lite"/>
    </source>
</evidence>
<feature type="region of interest" description="Disordered" evidence="1">
    <location>
        <begin position="1"/>
        <end position="21"/>
    </location>
</feature>
<dbReference type="AlphaFoldDB" id="A0A2U1L5F4"/>
<proteinExistence type="predicted"/>
<reference evidence="2 3" key="1">
    <citation type="journal article" date="2018" name="Mol. Plant">
        <title>The genome of Artemisia annua provides insight into the evolution of Asteraceae family and artemisinin biosynthesis.</title>
        <authorList>
            <person name="Shen Q."/>
            <person name="Zhang L."/>
            <person name="Liao Z."/>
            <person name="Wang S."/>
            <person name="Yan T."/>
            <person name="Shi P."/>
            <person name="Liu M."/>
            <person name="Fu X."/>
            <person name="Pan Q."/>
            <person name="Wang Y."/>
            <person name="Lv Z."/>
            <person name="Lu X."/>
            <person name="Zhang F."/>
            <person name="Jiang W."/>
            <person name="Ma Y."/>
            <person name="Chen M."/>
            <person name="Hao X."/>
            <person name="Li L."/>
            <person name="Tang Y."/>
            <person name="Lv G."/>
            <person name="Zhou Y."/>
            <person name="Sun X."/>
            <person name="Brodelius P.E."/>
            <person name="Rose J.K.C."/>
            <person name="Tang K."/>
        </authorList>
    </citation>
    <scope>NUCLEOTIDE SEQUENCE [LARGE SCALE GENOMIC DNA]</scope>
    <source>
        <strain evidence="3">cv. Huhao1</strain>
        <tissue evidence="2">Leaf</tissue>
    </source>
</reference>
<name>A0A2U1L5F4_ARTAN</name>
<dbReference type="STRING" id="35608.A0A2U1L5F4"/>